<dbReference type="GO" id="GO:0003723">
    <property type="term" value="F:RNA binding"/>
    <property type="evidence" value="ECO:0007669"/>
    <property type="project" value="UniProtKB-KW"/>
</dbReference>
<evidence type="ECO:0000259" key="2">
    <source>
        <dbReference type="SMART" id="SM00363"/>
    </source>
</evidence>
<dbReference type="EMBL" id="CP122566">
    <property type="protein sequence ID" value="WGH94234.1"/>
    <property type="molecule type" value="Genomic_DNA"/>
</dbReference>
<sequence>MGISASEPPDVTALLINDNMIRLGQALKLGNLVEDGVEAREIIQDGLIVVNGEVETRRGRQLHPGDVIAVPSAGIAVTIERESPGV</sequence>
<keyword evidence="1" id="KW-0694">RNA-binding</keyword>
<keyword evidence="4" id="KW-1185">Reference proteome</keyword>
<dbReference type="Gene3D" id="3.10.290.10">
    <property type="entry name" value="RNA-binding S4 domain"/>
    <property type="match status" value="1"/>
</dbReference>
<organism evidence="3 4">
    <name type="scientific">Auritidibacter ignavus</name>
    <dbReference type="NCBI Taxonomy" id="678932"/>
    <lineage>
        <taxon>Bacteria</taxon>
        <taxon>Bacillati</taxon>
        <taxon>Actinomycetota</taxon>
        <taxon>Actinomycetes</taxon>
        <taxon>Micrococcales</taxon>
        <taxon>Micrococcaceae</taxon>
        <taxon>Auritidibacter</taxon>
    </lineage>
</organism>
<dbReference type="Proteomes" id="UP001224674">
    <property type="component" value="Chromosome"/>
</dbReference>
<dbReference type="Pfam" id="PF13275">
    <property type="entry name" value="S4_2"/>
    <property type="match status" value="1"/>
</dbReference>
<dbReference type="PROSITE" id="PS50889">
    <property type="entry name" value="S4"/>
    <property type="match status" value="1"/>
</dbReference>
<dbReference type="AlphaFoldDB" id="A0AAJ6AL37"/>
<gene>
    <name evidence="3" type="ORF">QDX21_05450</name>
</gene>
<dbReference type="InterPro" id="IPR002942">
    <property type="entry name" value="S4_RNA-bd"/>
</dbReference>
<evidence type="ECO:0000313" key="4">
    <source>
        <dbReference type="Proteomes" id="UP001224674"/>
    </source>
</evidence>
<feature type="domain" description="RNA-binding S4" evidence="2">
    <location>
        <begin position="21"/>
        <end position="84"/>
    </location>
</feature>
<protein>
    <submittedName>
        <fullName evidence="3">RNA-binding S4 domain-containing protein</fullName>
    </submittedName>
</protein>
<accession>A0AAJ6AL37</accession>
<proteinExistence type="predicted"/>
<evidence type="ECO:0000256" key="1">
    <source>
        <dbReference type="PROSITE-ProRule" id="PRU00182"/>
    </source>
</evidence>
<name>A0AAJ6AL37_9MICC</name>
<dbReference type="RefSeq" id="WP_279675316.1">
    <property type="nucleotide sequence ID" value="NZ_CP122566.1"/>
</dbReference>
<dbReference type="CDD" id="cd00165">
    <property type="entry name" value="S4"/>
    <property type="match status" value="1"/>
</dbReference>
<dbReference type="SMART" id="SM00363">
    <property type="entry name" value="S4"/>
    <property type="match status" value="1"/>
</dbReference>
<evidence type="ECO:0000313" key="3">
    <source>
        <dbReference type="EMBL" id="WGH94234.1"/>
    </source>
</evidence>
<dbReference type="SUPFAM" id="SSF55174">
    <property type="entry name" value="Alpha-L RNA-binding motif"/>
    <property type="match status" value="1"/>
</dbReference>
<reference evidence="3 4" key="1">
    <citation type="submission" date="2023-03" db="EMBL/GenBank/DDBJ databases">
        <title>Complete genome sequences of several Auritidibacter ignavus strains isolated from ear infections.</title>
        <authorList>
            <person name="Baehr T."/>
            <person name="Baumhoegger A.M."/>
        </authorList>
    </citation>
    <scope>NUCLEOTIDE SEQUENCE [LARGE SCALE GENOMIC DNA]</scope>
    <source>
        <strain evidence="3 4">BABAE-6</strain>
    </source>
</reference>
<dbReference type="InterPro" id="IPR036986">
    <property type="entry name" value="S4_RNA-bd_sf"/>
</dbReference>